<dbReference type="EMBL" id="CP021112">
    <property type="protein sequence ID" value="ARQ01652.1"/>
    <property type="molecule type" value="Genomic_DNA"/>
</dbReference>
<sequence length="63" mass="7121">MRQHDDRQKEKGLRGGATSLNVAFASCNFCGCRNALQSVGEMLPGYRIWICYEMILIESQPKV</sequence>
<dbReference type="AlphaFoldDB" id="A0A1W6ZWA7"/>
<dbReference type="RefSeq" id="WP_086090043.1">
    <property type="nucleotide sequence ID" value="NZ_CP021112.1"/>
</dbReference>
<organism evidence="1 2">
    <name type="scientific">Pseudorhodoplanes sinuspersici</name>
    <dbReference type="NCBI Taxonomy" id="1235591"/>
    <lineage>
        <taxon>Bacteria</taxon>
        <taxon>Pseudomonadati</taxon>
        <taxon>Pseudomonadota</taxon>
        <taxon>Alphaproteobacteria</taxon>
        <taxon>Hyphomicrobiales</taxon>
        <taxon>Pseudorhodoplanes</taxon>
    </lineage>
</organism>
<accession>A0A1W6ZWA7</accession>
<dbReference type="PROSITE" id="PS51257">
    <property type="entry name" value="PROKAR_LIPOPROTEIN"/>
    <property type="match status" value="1"/>
</dbReference>
<dbReference type="KEGG" id="psin:CAK95_23000"/>
<proteinExistence type="predicted"/>
<dbReference type="Proteomes" id="UP000194137">
    <property type="component" value="Chromosome"/>
</dbReference>
<keyword evidence="2" id="KW-1185">Reference proteome</keyword>
<gene>
    <name evidence="1" type="ORF">CAK95_23000</name>
</gene>
<name>A0A1W6ZWA7_9HYPH</name>
<evidence type="ECO:0000313" key="2">
    <source>
        <dbReference type="Proteomes" id="UP000194137"/>
    </source>
</evidence>
<reference evidence="1 2" key="1">
    <citation type="submission" date="2017-05" db="EMBL/GenBank/DDBJ databases">
        <title>Full genome sequence of Pseudorhodoplanes sinuspersici.</title>
        <authorList>
            <person name="Dastgheib S.M.M."/>
            <person name="Shavandi M."/>
            <person name="Tirandaz H."/>
        </authorList>
    </citation>
    <scope>NUCLEOTIDE SEQUENCE [LARGE SCALE GENOMIC DNA]</scope>
    <source>
        <strain evidence="1 2">RIPI110</strain>
    </source>
</reference>
<protein>
    <submittedName>
        <fullName evidence="1">Uncharacterized protein</fullName>
    </submittedName>
</protein>
<evidence type="ECO:0000313" key="1">
    <source>
        <dbReference type="EMBL" id="ARQ01652.1"/>
    </source>
</evidence>